<sequence length="108" mass="12456">MYPISGTTFTSTHPFYLSQIALNGFPLARQTSAEVSENENVQVRMSATAHPSLLYHLTVRINAVLNDKDSLFFRRRHCSKRHFCFLPQKRKKKGTRQEVKENKVDTST</sequence>
<dbReference type="Proteomes" id="UP001054945">
    <property type="component" value="Unassembled WGS sequence"/>
</dbReference>
<proteinExistence type="predicted"/>
<dbReference type="EMBL" id="BPLR01021697">
    <property type="protein sequence ID" value="GIX92470.1"/>
    <property type="molecule type" value="Genomic_DNA"/>
</dbReference>
<protein>
    <submittedName>
        <fullName evidence="1">Uncharacterized protein</fullName>
    </submittedName>
</protein>
<name>A0AAV4P5I5_CAEEX</name>
<evidence type="ECO:0000313" key="1">
    <source>
        <dbReference type="EMBL" id="GIX92470.1"/>
    </source>
</evidence>
<evidence type="ECO:0000313" key="2">
    <source>
        <dbReference type="Proteomes" id="UP001054945"/>
    </source>
</evidence>
<dbReference type="AlphaFoldDB" id="A0AAV4P5I5"/>
<comment type="caution">
    <text evidence="1">The sequence shown here is derived from an EMBL/GenBank/DDBJ whole genome shotgun (WGS) entry which is preliminary data.</text>
</comment>
<gene>
    <name evidence="1" type="ORF">CEXT_35851</name>
</gene>
<organism evidence="1 2">
    <name type="scientific">Caerostris extrusa</name>
    <name type="common">Bark spider</name>
    <name type="synonym">Caerostris bankana</name>
    <dbReference type="NCBI Taxonomy" id="172846"/>
    <lineage>
        <taxon>Eukaryota</taxon>
        <taxon>Metazoa</taxon>
        <taxon>Ecdysozoa</taxon>
        <taxon>Arthropoda</taxon>
        <taxon>Chelicerata</taxon>
        <taxon>Arachnida</taxon>
        <taxon>Araneae</taxon>
        <taxon>Araneomorphae</taxon>
        <taxon>Entelegynae</taxon>
        <taxon>Araneoidea</taxon>
        <taxon>Araneidae</taxon>
        <taxon>Caerostris</taxon>
    </lineage>
</organism>
<accession>A0AAV4P5I5</accession>
<keyword evidence="2" id="KW-1185">Reference proteome</keyword>
<reference evidence="1 2" key="1">
    <citation type="submission" date="2021-06" db="EMBL/GenBank/DDBJ databases">
        <title>Caerostris extrusa draft genome.</title>
        <authorList>
            <person name="Kono N."/>
            <person name="Arakawa K."/>
        </authorList>
    </citation>
    <scope>NUCLEOTIDE SEQUENCE [LARGE SCALE GENOMIC DNA]</scope>
</reference>